<dbReference type="InterPro" id="IPR036047">
    <property type="entry name" value="F-box-like_dom_sf"/>
</dbReference>
<evidence type="ECO:0000313" key="3">
    <source>
        <dbReference type="EMBL" id="KAH6835567.1"/>
    </source>
</evidence>
<accession>A0AAD4JKP8</accession>
<feature type="domain" description="F-box" evidence="2">
    <location>
        <begin position="82"/>
        <end position="127"/>
    </location>
</feature>
<sequence>MTGVSLRCLTLYGRGGGCKVSADMDEELGDPGSRRRSSASEDGIGPTWGKDEATIDCFSNRMEKFFRSNRRLLRCNEVEQSNSMSAHLPDDILEMCLVRLPLASLLNARRVCKKWRNLTTTPRFMQIRREGLFQSSWFSLFGVLKNGNCSGEILASYVSQNQWHKIDSQILKGRFFFSVASIHDDVYVVGGCSSLTNFGRVNRSSFKTHKGVLVFSPLTKSWRKAAAMKYARSSPVLGISEMFIKILRLSVRRQSRHSLEENEISSLHTIKPCKFTWQKHESSSSKGSKKYPEGAARFWCGLLRCCMQQSILCLLRKRQVCWIRHREGIPDQNPDDFKPTLSARGDGQIGRRNKAVRKLWKLDLMQLKWTEESTHPDAPMEWNAAFIADDELIFGVEMFRIFGQVLDFVTMFDVSDARTGCNHISRNHTAHDLDASSCMTKSMTVLRL</sequence>
<dbReference type="CDD" id="cd22157">
    <property type="entry name" value="F-box_AtFBW1-like"/>
    <property type="match status" value="1"/>
</dbReference>
<dbReference type="SUPFAM" id="SSF117281">
    <property type="entry name" value="Kelch motif"/>
    <property type="match status" value="1"/>
</dbReference>
<dbReference type="Pfam" id="PF00646">
    <property type="entry name" value="F-box"/>
    <property type="match status" value="1"/>
</dbReference>
<dbReference type="SUPFAM" id="SSF81383">
    <property type="entry name" value="F-box domain"/>
    <property type="match status" value="1"/>
</dbReference>
<evidence type="ECO:0000313" key="4">
    <source>
        <dbReference type="Proteomes" id="UP001190926"/>
    </source>
</evidence>
<dbReference type="PANTHER" id="PTHR47712:SF1">
    <property type="entry name" value="OS09G0555300 PROTEIN"/>
    <property type="match status" value="1"/>
</dbReference>
<feature type="region of interest" description="Disordered" evidence="1">
    <location>
        <begin position="23"/>
        <end position="47"/>
    </location>
</feature>
<reference evidence="3 4" key="1">
    <citation type="journal article" date="2021" name="Nat. Commun.">
        <title>Incipient diploidization of the medicinal plant Perilla within 10,000 years.</title>
        <authorList>
            <person name="Zhang Y."/>
            <person name="Shen Q."/>
            <person name="Leng L."/>
            <person name="Zhang D."/>
            <person name="Chen S."/>
            <person name="Shi Y."/>
            <person name="Ning Z."/>
            <person name="Chen S."/>
        </authorList>
    </citation>
    <scope>NUCLEOTIDE SEQUENCE [LARGE SCALE GENOMIC DNA]</scope>
    <source>
        <strain evidence="4">cv. PC099</strain>
    </source>
</reference>
<dbReference type="InterPro" id="IPR001810">
    <property type="entry name" value="F-box_dom"/>
</dbReference>
<comment type="caution">
    <text evidence="3">The sequence shown here is derived from an EMBL/GenBank/DDBJ whole genome shotgun (WGS) entry which is preliminary data.</text>
</comment>
<keyword evidence="4" id="KW-1185">Reference proteome</keyword>
<dbReference type="Gene3D" id="2.120.10.80">
    <property type="entry name" value="Kelch-type beta propeller"/>
    <property type="match status" value="1"/>
</dbReference>
<evidence type="ECO:0000256" key="1">
    <source>
        <dbReference type="SAM" id="MobiDB-lite"/>
    </source>
</evidence>
<dbReference type="GO" id="GO:0019005">
    <property type="term" value="C:SCF ubiquitin ligase complex"/>
    <property type="evidence" value="ECO:0007669"/>
    <property type="project" value="TreeGrafter"/>
</dbReference>
<dbReference type="EMBL" id="SDAM02000033">
    <property type="protein sequence ID" value="KAH6835567.1"/>
    <property type="molecule type" value="Genomic_DNA"/>
</dbReference>
<gene>
    <name evidence="3" type="ORF">C2S53_000042</name>
</gene>
<proteinExistence type="predicted"/>
<dbReference type="InterPro" id="IPR006652">
    <property type="entry name" value="Kelch_1"/>
</dbReference>
<dbReference type="SMART" id="SM00256">
    <property type="entry name" value="FBOX"/>
    <property type="match status" value="1"/>
</dbReference>
<name>A0AAD4JKP8_PERFH</name>
<protein>
    <recommendedName>
        <fullName evidence="2">F-box domain-containing protein</fullName>
    </recommendedName>
</protein>
<dbReference type="Proteomes" id="UP001190926">
    <property type="component" value="Unassembled WGS sequence"/>
</dbReference>
<dbReference type="AlphaFoldDB" id="A0AAD4JKP8"/>
<dbReference type="PROSITE" id="PS50181">
    <property type="entry name" value="FBOX"/>
    <property type="match status" value="1"/>
</dbReference>
<evidence type="ECO:0000259" key="2">
    <source>
        <dbReference type="PROSITE" id="PS50181"/>
    </source>
</evidence>
<dbReference type="PANTHER" id="PTHR47712">
    <property type="entry name" value="OS09G0555300 PROTEIN"/>
    <property type="match status" value="1"/>
</dbReference>
<dbReference type="InterPro" id="IPR015915">
    <property type="entry name" value="Kelch-typ_b-propeller"/>
</dbReference>
<dbReference type="Pfam" id="PF01344">
    <property type="entry name" value="Kelch_1"/>
    <property type="match status" value="1"/>
</dbReference>
<organism evidence="3 4">
    <name type="scientific">Perilla frutescens var. hirtella</name>
    <name type="common">Perilla citriodora</name>
    <name type="synonym">Perilla setoyensis</name>
    <dbReference type="NCBI Taxonomy" id="608512"/>
    <lineage>
        <taxon>Eukaryota</taxon>
        <taxon>Viridiplantae</taxon>
        <taxon>Streptophyta</taxon>
        <taxon>Embryophyta</taxon>
        <taxon>Tracheophyta</taxon>
        <taxon>Spermatophyta</taxon>
        <taxon>Magnoliopsida</taxon>
        <taxon>eudicotyledons</taxon>
        <taxon>Gunneridae</taxon>
        <taxon>Pentapetalae</taxon>
        <taxon>asterids</taxon>
        <taxon>lamiids</taxon>
        <taxon>Lamiales</taxon>
        <taxon>Lamiaceae</taxon>
        <taxon>Nepetoideae</taxon>
        <taxon>Elsholtzieae</taxon>
        <taxon>Perilla</taxon>
    </lineage>
</organism>
<dbReference type="Gene3D" id="1.20.1280.50">
    <property type="match status" value="1"/>
</dbReference>